<feature type="region of interest" description="Disordered" evidence="6">
    <location>
        <begin position="1"/>
        <end position="78"/>
    </location>
</feature>
<dbReference type="Proteomes" id="UP001358417">
    <property type="component" value="Unassembled WGS sequence"/>
</dbReference>
<accession>A0AAV9N4W3</accession>
<evidence type="ECO:0000256" key="6">
    <source>
        <dbReference type="SAM" id="MobiDB-lite"/>
    </source>
</evidence>
<dbReference type="SUPFAM" id="SSF57701">
    <property type="entry name" value="Zn2/Cys6 DNA-binding domain"/>
    <property type="match status" value="1"/>
</dbReference>
<dbReference type="CDD" id="cd00067">
    <property type="entry name" value="GAL4"/>
    <property type="match status" value="1"/>
</dbReference>
<keyword evidence="4" id="KW-0804">Transcription</keyword>
<protein>
    <recommendedName>
        <fullName evidence="7">Zn(2)-C6 fungal-type domain-containing protein</fullName>
    </recommendedName>
</protein>
<evidence type="ECO:0000256" key="1">
    <source>
        <dbReference type="ARBA" id="ARBA00004123"/>
    </source>
</evidence>
<keyword evidence="9" id="KW-1185">Reference proteome</keyword>
<dbReference type="InterPro" id="IPR036864">
    <property type="entry name" value="Zn2-C6_fun-type_DNA-bd_sf"/>
</dbReference>
<evidence type="ECO:0000256" key="2">
    <source>
        <dbReference type="ARBA" id="ARBA00023015"/>
    </source>
</evidence>
<organism evidence="8 9">
    <name type="scientific">Exophiala bonariae</name>
    <dbReference type="NCBI Taxonomy" id="1690606"/>
    <lineage>
        <taxon>Eukaryota</taxon>
        <taxon>Fungi</taxon>
        <taxon>Dikarya</taxon>
        <taxon>Ascomycota</taxon>
        <taxon>Pezizomycotina</taxon>
        <taxon>Eurotiomycetes</taxon>
        <taxon>Chaetothyriomycetidae</taxon>
        <taxon>Chaetothyriales</taxon>
        <taxon>Herpotrichiellaceae</taxon>
        <taxon>Exophiala</taxon>
    </lineage>
</organism>
<feature type="domain" description="Zn(2)-C6 fungal-type" evidence="7">
    <location>
        <begin position="87"/>
        <end position="118"/>
    </location>
</feature>
<dbReference type="EMBL" id="JAVRRD010000019">
    <property type="protein sequence ID" value="KAK5049484.1"/>
    <property type="molecule type" value="Genomic_DNA"/>
</dbReference>
<dbReference type="PANTHER" id="PTHR31845:SF17">
    <property type="entry name" value="ZN(II)2CYS6 TRANSCRIPTION FACTOR (EUROFUNG)"/>
    <property type="match status" value="1"/>
</dbReference>
<dbReference type="GO" id="GO:0000976">
    <property type="term" value="F:transcription cis-regulatory region binding"/>
    <property type="evidence" value="ECO:0007669"/>
    <property type="project" value="TreeGrafter"/>
</dbReference>
<dbReference type="GO" id="GO:0008270">
    <property type="term" value="F:zinc ion binding"/>
    <property type="evidence" value="ECO:0007669"/>
    <property type="project" value="InterPro"/>
</dbReference>
<evidence type="ECO:0000259" key="7">
    <source>
        <dbReference type="PROSITE" id="PS50048"/>
    </source>
</evidence>
<gene>
    <name evidence="8" type="ORF">LTR84_004413</name>
</gene>
<evidence type="ECO:0000313" key="9">
    <source>
        <dbReference type="Proteomes" id="UP001358417"/>
    </source>
</evidence>
<feature type="compositionally biased region" description="Polar residues" evidence="6">
    <location>
        <begin position="63"/>
        <end position="74"/>
    </location>
</feature>
<keyword evidence="3" id="KW-0238">DNA-binding</keyword>
<comment type="subcellular location">
    <subcellularLocation>
        <location evidence="1">Nucleus</location>
    </subcellularLocation>
</comment>
<keyword evidence="2" id="KW-0805">Transcription regulation</keyword>
<sequence>MSKRSWQEANLTSPRALPASKQSGSSSSPHSYHSPTQQTSPKKSRQSFDEPQPIAKAPPKPQRTNSTTNGTPTEATKLPGISRKVKACAACRKQKIKCIMVGDPPCQRCKERGLSCRLNKSLQTLMSEDSKWKAAVTRDVTSLYATVEEIVRTLQLPSLPQMLTSTQDPAIFFDQEDDKDEDEDQSLDNSPKVTPVADNLSHVPIESLYQITGMRSLRASENITEDQTRICKQLRDTDFIARGIMKQEDADHLVNYYLSKLDPYIWHICPDYTDLESFRRRSPTLTACVLTVAALHDSKLGHLYPICSKEYRRLVANAMFERKIDMEYLRALVLGSYWLSDISWTLSGYAIRRASEFHLRQYYQQIQESVDSPDKVSQTKLQEAIDGIRVLYLLYICDHHLSILYGRSSIMRDNESYITGWESYLACSLSTDADRRIAGQICLMYLMNQIREALGPEDTNTILPASALTKIAGFERDLDDWIARFSRHNPSQLVGNWPNKGAIMHYHWAKLYLQSYVLRGLPETGAVIPEHFLENASAAVAAATAIINLLLEDKDAQIAIAYVPHHVHGMIAFACMFLLKIATKYSEQLFLDTVRFQRLINALAQHFKSTDVGKDHLIHRMADGLEKMAESLGGPTRTKNRRVNGARPSQPLPSPSQPVPIVTPGRSSNGTTDIPDYGSLDPTAFDFGDPALGLGMPFFDFEGTTLGAGDTMWNFN</sequence>
<dbReference type="Gene3D" id="4.10.240.10">
    <property type="entry name" value="Zn(2)-C6 fungal-type DNA-binding domain"/>
    <property type="match status" value="1"/>
</dbReference>
<evidence type="ECO:0000256" key="3">
    <source>
        <dbReference type="ARBA" id="ARBA00023125"/>
    </source>
</evidence>
<evidence type="ECO:0000256" key="4">
    <source>
        <dbReference type="ARBA" id="ARBA00023163"/>
    </source>
</evidence>
<dbReference type="Pfam" id="PF00172">
    <property type="entry name" value="Zn_clus"/>
    <property type="match status" value="1"/>
</dbReference>
<dbReference type="AlphaFoldDB" id="A0AAV9N4W3"/>
<dbReference type="CDD" id="cd12148">
    <property type="entry name" value="fungal_TF_MHR"/>
    <property type="match status" value="1"/>
</dbReference>
<keyword evidence="5" id="KW-0539">Nucleus</keyword>
<dbReference type="RefSeq" id="XP_064704529.1">
    <property type="nucleotide sequence ID" value="XM_064847990.1"/>
</dbReference>
<dbReference type="GO" id="GO:0000981">
    <property type="term" value="F:DNA-binding transcription factor activity, RNA polymerase II-specific"/>
    <property type="evidence" value="ECO:0007669"/>
    <property type="project" value="InterPro"/>
</dbReference>
<feature type="region of interest" description="Disordered" evidence="6">
    <location>
        <begin position="630"/>
        <end position="674"/>
    </location>
</feature>
<name>A0AAV9N4W3_9EURO</name>
<dbReference type="GeneID" id="89972591"/>
<proteinExistence type="predicted"/>
<feature type="compositionally biased region" description="Low complexity" evidence="6">
    <location>
        <begin position="20"/>
        <end position="34"/>
    </location>
</feature>
<dbReference type="PANTHER" id="PTHR31845">
    <property type="entry name" value="FINGER DOMAIN PROTEIN, PUTATIVE-RELATED"/>
    <property type="match status" value="1"/>
</dbReference>
<dbReference type="InterPro" id="IPR001138">
    <property type="entry name" value="Zn2Cys6_DnaBD"/>
</dbReference>
<evidence type="ECO:0000256" key="5">
    <source>
        <dbReference type="ARBA" id="ARBA00023242"/>
    </source>
</evidence>
<evidence type="ECO:0000313" key="8">
    <source>
        <dbReference type="EMBL" id="KAK5049484.1"/>
    </source>
</evidence>
<dbReference type="GO" id="GO:0005634">
    <property type="term" value="C:nucleus"/>
    <property type="evidence" value="ECO:0007669"/>
    <property type="project" value="UniProtKB-SubCell"/>
</dbReference>
<dbReference type="SMART" id="SM00066">
    <property type="entry name" value="GAL4"/>
    <property type="match status" value="1"/>
</dbReference>
<dbReference type="PROSITE" id="PS00463">
    <property type="entry name" value="ZN2_CY6_FUNGAL_1"/>
    <property type="match status" value="1"/>
</dbReference>
<reference evidence="8 9" key="1">
    <citation type="submission" date="2023-08" db="EMBL/GenBank/DDBJ databases">
        <title>Black Yeasts Isolated from many extreme environments.</title>
        <authorList>
            <person name="Coleine C."/>
            <person name="Stajich J.E."/>
            <person name="Selbmann L."/>
        </authorList>
    </citation>
    <scope>NUCLEOTIDE SEQUENCE [LARGE SCALE GENOMIC DNA]</scope>
    <source>
        <strain evidence="8 9">CCFEE 5792</strain>
    </source>
</reference>
<dbReference type="InterPro" id="IPR051089">
    <property type="entry name" value="prtT"/>
</dbReference>
<comment type="caution">
    <text evidence="8">The sequence shown here is derived from an EMBL/GenBank/DDBJ whole genome shotgun (WGS) entry which is preliminary data.</text>
</comment>
<dbReference type="PROSITE" id="PS50048">
    <property type="entry name" value="ZN2_CY6_FUNGAL_2"/>
    <property type="match status" value="1"/>
</dbReference>